<proteinExistence type="predicted"/>
<dbReference type="Proteomes" id="UP001165124">
    <property type="component" value="Unassembled WGS sequence"/>
</dbReference>
<name>A0A9W6PXZ0_9ACTN</name>
<sequence>MWMFAQRVRLSQKRAAPMRNSGMAPLLVPMVVPKKVAGSRRGGLSTQAGPGTNCTPDRCCDASVVNLSAAAAPPAQTDRTIAATTPMALTRLPSEADATAPDPTAAGLGTSGAGAPSAAAGGSAAPAASDPGAAAGRGSRGRGGTASGG</sequence>
<dbReference type="AlphaFoldDB" id="A0A9W6PXZ0"/>
<feature type="compositionally biased region" description="Low complexity" evidence="1">
    <location>
        <begin position="96"/>
        <end position="137"/>
    </location>
</feature>
<reference evidence="2" key="1">
    <citation type="submission" date="2023-02" db="EMBL/GenBank/DDBJ databases">
        <title>Actinomadura rubrobrunea NBRC 14622.</title>
        <authorList>
            <person name="Ichikawa N."/>
            <person name="Sato H."/>
            <person name="Tonouchi N."/>
        </authorList>
    </citation>
    <scope>NUCLEOTIDE SEQUENCE</scope>
    <source>
        <strain evidence="2">NBRC 14622</strain>
    </source>
</reference>
<evidence type="ECO:0000256" key="1">
    <source>
        <dbReference type="SAM" id="MobiDB-lite"/>
    </source>
</evidence>
<evidence type="ECO:0000313" key="2">
    <source>
        <dbReference type="EMBL" id="GLW66464.1"/>
    </source>
</evidence>
<dbReference type="EMBL" id="BSRZ01000015">
    <property type="protein sequence ID" value="GLW66464.1"/>
    <property type="molecule type" value="Genomic_DNA"/>
</dbReference>
<keyword evidence="3" id="KW-1185">Reference proteome</keyword>
<protein>
    <submittedName>
        <fullName evidence="2">Uncharacterized protein</fullName>
    </submittedName>
</protein>
<organism evidence="2 3">
    <name type="scientific">Actinomadura rubrobrunea</name>
    <dbReference type="NCBI Taxonomy" id="115335"/>
    <lineage>
        <taxon>Bacteria</taxon>
        <taxon>Bacillati</taxon>
        <taxon>Actinomycetota</taxon>
        <taxon>Actinomycetes</taxon>
        <taxon>Streptosporangiales</taxon>
        <taxon>Thermomonosporaceae</taxon>
        <taxon>Actinomadura</taxon>
    </lineage>
</organism>
<accession>A0A9W6PXZ0</accession>
<evidence type="ECO:0000313" key="3">
    <source>
        <dbReference type="Proteomes" id="UP001165124"/>
    </source>
</evidence>
<comment type="caution">
    <text evidence="2">The sequence shown here is derived from an EMBL/GenBank/DDBJ whole genome shotgun (WGS) entry which is preliminary data.</text>
</comment>
<feature type="region of interest" description="Disordered" evidence="1">
    <location>
        <begin position="70"/>
        <end position="149"/>
    </location>
</feature>
<gene>
    <name evidence="2" type="ORF">Arub01_47080</name>
</gene>